<dbReference type="KEGG" id="bsau:DWV08_05915"/>
<dbReference type="SUPFAM" id="SSF52096">
    <property type="entry name" value="ClpP/crotonase"/>
    <property type="match status" value="1"/>
</dbReference>
<evidence type="ECO:0000256" key="6">
    <source>
        <dbReference type="RuleBase" id="RU003567"/>
    </source>
</evidence>
<dbReference type="Proteomes" id="UP000254236">
    <property type="component" value="Chromosome"/>
</dbReference>
<dbReference type="EMBL" id="CP031356">
    <property type="protein sequence ID" value="AXK45198.1"/>
    <property type="molecule type" value="Genomic_DNA"/>
</dbReference>
<name>A0A345YMP6_9MICO</name>
<keyword evidence="9" id="KW-1185">Reference proteome</keyword>
<evidence type="ECO:0000313" key="9">
    <source>
        <dbReference type="Proteomes" id="UP000254236"/>
    </source>
</evidence>
<reference evidence="7 9" key="1">
    <citation type="submission" date="2018-07" db="EMBL/GenBank/DDBJ databases">
        <title>Brachybacterium saurashtrense DSM 23186 genome sequence.</title>
        <authorList>
            <person name="Guo L."/>
        </authorList>
    </citation>
    <scope>NUCLEOTIDE SEQUENCE [LARGE SCALE GENOMIC DNA]</scope>
    <source>
        <strain evidence="7 9">DSM 23186</strain>
    </source>
</reference>
<gene>
    <name evidence="7" type="ORF">DWV08_05915</name>
    <name evidence="8" type="ORF">DXU92_12160</name>
</gene>
<dbReference type="RefSeq" id="WP_115412950.1">
    <property type="nucleotide sequence ID" value="NZ_CP031356.1"/>
</dbReference>
<evidence type="ECO:0000256" key="5">
    <source>
        <dbReference type="ARBA" id="ARBA00022825"/>
    </source>
</evidence>
<dbReference type="InterPro" id="IPR001907">
    <property type="entry name" value="ClpP"/>
</dbReference>
<dbReference type="GO" id="GO:0004252">
    <property type="term" value="F:serine-type endopeptidase activity"/>
    <property type="evidence" value="ECO:0007669"/>
    <property type="project" value="InterPro"/>
</dbReference>
<dbReference type="InterPro" id="IPR023562">
    <property type="entry name" value="ClpP/TepA"/>
</dbReference>
<dbReference type="AlphaFoldDB" id="A0A345YMP6"/>
<dbReference type="GO" id="GO:0004176">
    <property type="term" value="F:ATP-dependent peptidase activity"/>
    <property type="evidence" value="ECO:0007669"/>
    <property type="project" value="InterPro"/>
</dbReference>
<dbReference type="Proteomes" id="UP000282185">
    <property type="component" value="Unassembled WGS sequence"/>
</dbReference>
<dbReference type="EMBL" id="QSWH01000005">
    <property type="protein sequence ID" value="RRR22048.1"/>
    <property type="molecule type" value="Genomic_DNA"/>
</dbReference>
<dbReference type="OrthoDB" id="9802800at2"/>
<reference evidence="8 10" key="2">
    <citation type="submission" date="2018-08" db="EMBL/GenBank/DDBJ databases">
        <title>Brachybacterium saurashtrense DSM 23186.</title>
        <authorList>
            <person name="Li Y."/>
        </authorList>
    </citation>
    <scope>NUCLEOTIDE SEQUENCE [LARGE SCALE GENOMIC DNA]</scope>
    <source>
        <strain evidence="8 10">DSM 23186</strain>
    </source>
</reference>
<dbReference type="Gene3D" id="3.90.226.10">
    <property type="entry name" value="2-enoyl-CoA Hydratase, Chain A, domain 1"/>
    <property type="match status" value="1"/>
</dbReference>
<evidence type="ECO:0000313" key="7">
    <source>
        <dbReference type="EMBL" id="AXK45198.1"/>
    </source>
</evidence>
<sequence length="221" mass="23281">MTPHLAAPPRLDAQDAPSAPTLASLTAARLLHQRVLLLDRELAQDNGAGLAAQLLLLASEDPAADITLLINSPGGLVPAMLAIGDLMDLVPCDVRTVGLGMAYSAGQYLLTQGTPGKRYVLPHGQVLMHQGSAGFGGSAADIELQAADLRRNRDLLIRLTAERTGQSVETIARESERDRIWDAPAAVAYGFADHVLADLRDVLPLGLYGERGRPAGVGGTR</sequence>
<keyword evidence="2" id="KW-0963">Cytoplasm</keyword>
<evidence type="ECO:0000256" key="2">
    <source>
        <dbReference type="ARBA" id="ARBA00022490"/>
    </source>
</evidence>
<proteinExistence type="inferred from homology"/>
<evidence type="ECO:0000313" key="8">
    <source>
        <dbReference type="EMBL" id="RRR22048.1"/>
    </source>
</evidence>
<evidence type="ECO:0000313" key="10">
    <source>
        <dbReference type="Proteomes" id="UP000282185"/>
    </source>
</evidence>
<dbReference type="PANTHER" id="PTHR10381">
    <property type="entry name" value="ATP-DEPENDENT CLP PROTEASE PROTEOLYTIC SUBUNIT"/>
    <property type="match status" value="1"/>
</dbReference>
<accession>A0A345YMP6</accession>
<dbReference type="GO" id="GO:0009368">
    <property type="term" value="C:endopeptidase Clp complex"/>
    <property type="evidence" value="ECO:0007669"/>
    <property type="project" value="TreeGrafter"/>
</dbReference>
<evidence type="ECO:0000256" key="1">
    <source>
        <dbReference type="ARBA" id="ARBA00007039"/>
    </source>
</evidence>
<dbReference type="InterPro" id="IPR029045">
    <property type="entry name" value="ClpP/crotonase-like_dom_sf"/>
</dbReference>
<protein>
    <recommendedName>
        <fullName evidence="6">ATP-dependent Clp protease proteolytic subunit</fullName>
    </recommendedName>
</protein>
<dbReference type="PRINTS" id="PR00127">
    <property type="entry name" value="CLPPROTEASEP"/>
</dbReference>
<organism evidence="8 10">
    <name type="scientific">Brachybacterium saurashtrense</name>
    <dbReference type="NCBI Taxonomy" id="556288"/>
    <lineage>
        <taxon>Bacteria</taxon>
        <taxon>Bacillati</taxon>
        <taxon>Actinomycetota</taxon>
        <taxon>Actinomycetes</taxon>
        <taxon>Micrococcales</taxon>
        <taxon>Dermabacteraceae</taxon>
        <taxon>Brachybacterium</taxon>
    </lineage>
</organism>
<keyword evidence="4" id="KW-0378">Hydrolase</keyword>
<keyword evidence="5" id="KW-0720">Serine protease</keyword>
<comment type="similarity">
    <text evidence="1 6">Belongs to the peptidase S14 family.</text>
</comment>
<dbReference type="CDD" id="cd07017">
    <property type="entry name" value="S14_ClpP_2"/>
    <property type="match status" value="1"/>
</dbReference>
<evidence type="ECO:0000256" key="4">
    <source>
        <dbReference type="ARBA" id="ARBA00022801"/>
    </source>
</evidence>
<dbReference type="Pfam" id="PF00574">
    <property type="entry name" value="CLP_protease"/>
    <property type="match status" value="1"/>
</dbReference>
<dbReference type="PANTHER" id="PTHR10381:SF70">
    <property type="entry name" value="ATP-DEPENDENT CLP PROTEASE PROTEOLYTIC SUBUNIT"/>
    <property type="match status" value="1"/>
</dbReference>
<keyword evidence="3 8" id="KW-0645">Protease</keyword>
<dbReference type="GO" id="GO:0006515">
    <property type="term" value="P:protein quality control for misfolded or incompletely synthesized proteins"/>
    <property type="evidence" value="ECO:0007669"/>
    <property type="project" value="TreeGrafter"/>
</dbReference>
<evidence type="ECO:0000256" key="3">
    <source>
        <dbReference type="ARBA" id="ARBA00022670"/>
    </source>
</evidence>
<dbReference type="GO" id="GO:0051117">
    <property type="term" value="F:ATPase binding"/>
    <property type="evidence" value="ECO:0007669"/>
    <property type="project" value="TreeGrafter"/>
</dbReference>